<dbReference type="Pfam" id="PF01266">
    <property type="entry name" value="DAO"/>
    <property type="match status" value="1"/>
</dbReference>
<dbReference type="InterPro" id="IPR006076">
    <property type="entry name" value="FAD-dep_OxRdtase"/>
</dbReference>
<proteinExistence type="predicted"/>
<evidence type="ECO:0000313" key="3">
    <source>
        <dbReference type="EMBL" id="SIQ80466.1"/>
    </source>
</evidence>
<dbReference type="STRING" id="159291.SAMN05920897_11561"/>
<sequence>MNEVSQQKYDVVIVGAGIVGCMIARELSRYKLSVAVVERDSDVGMGQSTANSAIIHSGHDPAPGSLKALLNVRGNELWHQIAPELDIPLDKTGALIVAVGPEEQAGLRPLYERGKENGVKGLEILGREQVLEMEPHLTPDVTGALSTPTAGVVDPFQGVLGAAENAAINGVTFIFDAEVRGMIVENGTLTGIETTKGTIEAQWFINSAGVHSDELMHMVGDHPEFEITARRGEYFVFDDSAFTISSVLFPMPSEKGKGILVTTTTHGNAMVGPNSDPIEDKEDRSVTKEGMNSILSGAHRLVPAVSPRDVIATFAGLRATGNHAPDGKNKDFLIEVSSTVEGLVNLAGIESPGYVSSPAIAEYVAELLRDAGLKLEEKADWQARRSRIPRFRDLSHAERAALVAKNPAYGRIVCRCEEVTEGEIIDAIHSPIPATSYDAIKRRTWLGTGRCQGSFDYPRTMEILARELNVSMTEITKKGPGSVFLYRQTKEEVI</sequence>
<evidence type="ECO:0000259" key="2">
    <source>
        <dbReference type="Pfam" id="PF04324"/>
    </source>
</evidence>
<feature type="domain" description="FAD dependent oxidoreductase" evidence="1">
    <location>
        <begin position="10"/>
        <end position="367"/>
    </location>
</feature>
<dbReference type="Pfam" id="PF04324">
    <property type="entry name" value="Fer2_BFD"/>
    <property type="match status" value="1"/>
</dbReference>
<dbReference type="EMBL" id="FTMS01000015">
    <property type="protein sequence ID" value="SIQ80466.1"/>
    <property type="molecule type" value="Genomic_DNA"/>
</dbReference>
<dbReference type="InterPro" id="IPR041854">
    <property type="entry name" value="BFD-like_2Fe2S-bd_dom_sf"/>
</dbReference>
<accession>A0A1N6VS28</accession>
<organism evidence="3 4">
    <name type="scientific">Alkalispirochaeta americana</name>
    <dbReference type="NCBI Taxonomy" id="159291"/>
    <lineage>
        <taxon>Bacteria</taxon>
        <taxon>Pseudomonadati</taxon>
        <taxon>Spirochaetota</taxon>
        <taxon>Spirochaetia</taxon>
        <taxon>Spirochaetales</taxon>
        <taxon>Spirochaetaceae</taxon>
        <taxon>Alkalispirochaeta</taxon>
    </lineage>
</organism>
<dbReference type="PANTHER" id="PTHR42720">
    <property type="entry name" value="GLYCEROL-3-PHOSPHATE DEHYDROGENASE"/>
    <property type="match status" value="1"/>
</dbReference>
<feature type="domain" description="BFD-like [2Fe-2S]-binding" evidence="2">
    <location>
        <begin position="412"/>
        <end position="453"/>
    </location>
</feature>
<evidence type="ECO:0000259" key="1">
    <source>
        <dbReference type="Pfam" id="PF01266"/>
    </source>
</evidence>
<evidence type="ECO:0000313" key="4">
    <source>
        <dbReference type="Proteomes" id="UP000186400"/>
    </source>
</evidence>
<dbReference type="Gene3D" id="3.30.9.10">
    <property type="entry name" value="D-Amino Acid Oxidase, subunit A, domain 2"/>
    <property type="match status" value="1"/>
</dbReference>
<dbReference type="Gene3D" id="1.10.10.1100">
    <property type="entry name" value="BFD-like [2Fe-2S]-binding domain"/>
    <property type="match status" value="1"/>
</dbReference>
<keyword evidence="4" id="KW-1185">Reference proteome</keyword>
<dbReference type="InterPro" id="IPR052745">
    <property type="entry name" value="G3P_Oxidase/Oxidoreductase"/>
</dbReference>
<dbReference type="AlphaFoldDB" id="A0A1N6VS28"/>
<dbReference type="InterPro" id="IPR007419">
    <property type="entry name" value="BFD-like_2Fe2S-bd_dom"/>
</dbReference>
<dbReference type="SUPFAM" id="SSF54373">
    <property type="entry name" value="FAD-linked reductases, C-terminal domain"/>
    <property type="match status" value="1"/>
</dbReference>
<protein>
    <submittedName>
        <fullName evidence="3">Glycerol-3-phosphate dehydrogenase</fullName>
    </submittedName>
</protein>
<gene>
    <name evidence="3" type="ORF">SAMN05920897_11561</name>
</gene>
<reference evidence="3 4" key="1">
    <citation type="submission" date="2017-01" db="EMBL/GenBank/DDBJ databases">
        <authorList>
            <person name="Mah S.A."/>
            <person name="Swanson W.J."/>
            <person name="Moy G.W."/>
            <person name="Vacquier V.D."/>
        </authorList>
    </citation>
    <scope>NUCLEOTIDE SEQUENCE [LARGE SCALE GENOMIC DNA]</scope>
    <source>
        <strain evidence="3 4">ASpG1</strain>
    </source>
</reference>
<dbReference type="CDD" id="cd19946">
    <property type="entry name" value="GlpA-like_Fer2_BFD-like"/>
    <property type="match status" value="1"/>
</dbReference>
<dbReference type="SUPFAM" id="SSF51905">
    <property type="entry name" value="FAD/NAD(P)-binding domain"/>
    <property type="match status" value="1"/>
</dbReference>
<name>A0A1N6VS28_9SPIO</name>
<dbReference type="Proteomes" id="UP000186400">
    <property type="component" value="Unassembled WGS sequence"/>
</dbReference>
<dbReference type="PANTHER" id="PTHR42720:SF1">
    <property type="entry name" value="GLYCEROL 3-PHOSPHATE OXIDASE"/>
    <property type="match status" value="1"/>
</dbReference>
<dbReference type="Gene3D" id="3.50.50.60">
    <property type="entry name" value="FAD/NAD(P)-binding domain"/>
    <property type="match status" value="1"/>
</dbReference>
<dbReference type="InterPro" id="IPR036188">
    <property type="entry name" value="FAD/NAD-bd_sf"/>
</dbReference>